<feature type="domain" description="Plastid lipid-associated protein/fibrillin conserved" evidence="1">
    <location>
        <begin position="32"/>
        <end position="204"/>
    </location>
</feature>
<evidence type="ECO:0000259" key="1">
    <source>
        <dbReference type="Pfam" id="PF04755"/>
    </source>
</evidence>
<dbReference type="EMBL" id="JAALHA020000028">
    <property type="protein sequence ID" value="MDR9899902.1"/>
    <property type="molecule type" value="Genomic_DNA"/>
</dbReference>
<dbReference type="Pfam" id="PF04755">
    <property type="entry name" value="PAP_fibrillin"/>
    <property type="match status" value="1"/>
</dbReference>
<accession>A0AAP5IFH0</accession>
<evidence type="ECO:0000313" key="3">
    <source>
        <dbReference type="Proteomes" id="UP000667802"/>
    </source>
</evidence>
<dbReference type="RefSeq" id="WP_208345788.1">
    <property type="nucleotide sequence ID" value="NZ_CAWQFN010000731.1"/>
</dbReference>
<gene>
    <name evidence="2" type="ORF">G7B40_035900</name>
</gene>
<evidence type="ECO:0000313" key="2">
    <source>
        <dbReference type="EMBL" id="MDR9899902.1"/>
    </source>
</evidence>
<dbReference type="AlphaFoldDB" id="A0AAP5IFH0"/>
<dbReference type="InterPro" id="IPR039633">
    <property type="entry name" value="PAP"/>
</dbReference>
<dbReference type="PANTHER" id="PTHR31906">
    <property type="entry name" value="PLASTID-LIPID-ASSOCIATED PROTEIN 4, CHLOROPLASTIC-RELATED"/>
    <property type="match status" value="1"/>
</dbReference>
<dbReference type="Proteomes" id="UP000667802">
    <property type="component" value="Unassembled WGS sequence"/>
</dbReference>
<comment type="caution">
    <text evidence="2">The sequence shown here is derived from an EMBL/GenBank/DDBJ whole genome shotgun (WGS) entry which is preliminary data.</text>
</comment>
<dbReference type="InterPro" id="IPR006843">
    <property type="entry name" value="PAP/fibrillin_dom"/>
</dbReference>
<keyword evidence="3" id="KW-1185">Reference proteome</keyword>
<organism evidence="2 3">
    <name type="scientific">Aetokthonos hydrillicola Thurmond2011</name>
    <dbReference type="NCBI Taxonomy" id="2712845"/>
    <lineage>
        <taxon>Bacteria</taxon>
        <taxon>Bacillati</taxon>
        <taxon>Cyanobacteriota</taxon>
        <taxon>Cyanophyceae</taxon>
        <taxon>Nostocales</taxon>
        <taxon>Hapalosiphonaceae</taxon>
        <taxon>Aetokthonos</taxon>
    </lineage>
</organism>
<sequence>MNNPLAVKEKLLASIDSIQSERDGSPITDLKIDNTQAEEIEQLTQELEGVNPNLYPLRVAPSLLQGTWQLLYSTAREIRSLSKLPLGLKVGKVYQVINIADNTFFNLANVKHPLGLVSGYVKVTATFEAAKENSQAQPDKRLNVYFDKRYLSIEKIAGIVTPQLNPFKVQNANNPRGRVATLDITYLDETLRIGRGGDESLFILRKSDDLQSNPPPN</sequence>
<name>A0AAP5IFH0_9CYAN</name>
<proteinExistence type="predicted"/>
<protein>
    <submittedName>
        <fullName evidence="2">PAP/fibrillin family protein</fullName>
    </submittedName>
</protein>
<reference evidence="3" key="1">
    <citation type="journal article" date="2021" name="Science">
        <title>Hunting the eagle killer: A cyanobacterial neurotoxin causes vacuolar myelinopathy.</title>
        <authorList>
            <person name="Breinlinger S."/>
            <person name="Phillips T.J."/>
            <person name="Haram B.N."/>
            <person name="Mares J."/>
            <person name="Martinez Yerena J.A."/>
            <person name="Hrouzek P."/>
            <person name="Sobotka R."/>
            <person name="Henderson W.M."/>
            <person name="Schmieder P."/>
            <person name="Williams S.M."/>
            <person name="Lauderdale J.D."/>
            <person name="Wilde H.D."/>
            <person name="Gerrin W."/>
            <person name="Kust A."/>
            <person name="Washington J.W."/>
            <person name="Wagner C."/>
            <person name="Geier B."/>
            <person name="Liebeke M."/>
            <person name="Enke H."/>
            <person name="Niedermeyer T.H.J."/>
            <person name="Wilde S.B."/>
        </authorList>
    </citation>
    <scope>NUCLEOTIDE SEQUENCE [LARGE SCALE GENOMIC DNA]</scope>
    <source>
        <strain evidence="3">Thurmond2011</strain>
    </source>
</reference>